<evidence type="ECO:0000313" key="11">
    <source>
        <dbReference type="EMBL" id="ONK81961.1"/>
    </source>
</evidence>
<dbReference type="GO" id="GO:0005524">
    <property type="term" value="F:ATP binding"/>
    <property type="evidence" value="ECO:0007669"/>
    <property type="project" value="UniProtKB-KW"/>
</dbReference>
<comment type="function">
    <text evidence="1">May be involved in DNA replication and thus regulate cell proliferation.</text>
</comment>
<dbReference type="InterPro" id="IPR003593">
    <property type="entry name" value="AAA+_ATPase"/>
</dbReference>
<feature type="compositionally biased region" description="Polar residues" evidence="9">
    <location>
        <begin position="117"/>
        <end position="128"/>
    </location>
</feature>
<dbReference type="GO" id="GO:0046872">
    <property type="term" value="F:metal ion binding"/>
    <property type="evidence" value="ECO:0007669"/>
    <property type="project" value="UniProtKB-KW"/>
</dbReference>
<name>A0A5P1FXQ1_ASPOF</name>
<evidence type="ECO:0000256" key="1">
    <source>
        <dbReference type="ARBA" id="ARBA00002386"/>
    </source>
</evidence>
<dbReference type="InterPro" id="IPR054506">
    <property type="entry name" value="DnaA_N-like_STI"/>
</dbReference>
<dbReference type="InterPro" id="IPR008921">
    <property type="entry name" value="DNA_pol3_clamp-load_cplx_C"/>
</dbReference>
<evidence type="ECO:0000256" key="4">
    <source>
        <dbReference type="ARBA" id="ARBA00022741"/>
    </source>
</evidence>
<dbReference type="SUPFAM" id="SSF48019">
    <property type="entry name" value="post-AAA+ oligomerization domain-like"/>
    <property type="match status" value="1"/>
</dbReference>
<evidence type="ECO:0000256" key="8">
    <source>
        <dbReference type="SAM" id="Coils"/>
    </source>
</evidence>
<dbReference type="EMBL" id="CM007381">
    <property type="protein sequence ID" value="ONK81961.1"/>
    <property type="molecule type" value="Genomic_DNA"/>
</dbReference>
<dbReference type="CDD" id="cd18137">
    <property type="entry name" value="HLD_clamp_pol_III_gamma_tau"/>
    <property type="match status" value="1"/>
</dbReference>
<dbReference type="Gene3D" id="1.10.8.60">
    <property type="match status" value="1"/>
</dbReference>
<dbReference type="Gene3D" id="3.40.50.300">
    <property type="entry name" value="P-loop containing nucleotide triphosphate hydrolases"/>
    <property type="match status" value="1"/>
</dbReference>
<keyword evidence="3" id="KW-0479">Metal-binding</keyword>
<dbReference type="GO" id="GO:0009360">
    <property type="term" value="C:DNA polymerase III complex"/>
    <property type="evidence" value="ECO:0007669"/>
    <property type="project" value="InterPro"/>
</dbReference>
<evidence type="ECO:0000256" key="6">
    <source>
        <dbReference type="ARBA" id="ARBA00022840"/>
    </source>
</evidence>
<keyword evidence="12" id="KW-1185">Reference proteome</keyword>
<comment type="similarity">
    <text evidence="2">Belongs to the DnaX/STICHEL family.</text>
</comment>
<dbReference type="InterPro" id="IPR027417">
    <property type="entry name" value="P-loop_NTPase"/>
</dbReference>
<dbReference type="InterPro" id="IPR050238">
    <property type="entry name" value="DNA_Rep/Repair_Clamp_Loader"/>
</dbReference>
<evidence type="ECO:0000313" key="12">
    <source>
        <dbReference type="Proteomes" id="UP000243459"/>
    </source>
</evidence>
<dbReference type="Gramene" id="ONK81961">
    <property type="protein sequence ID" value="ONK81961"/>
    <property type="gene ID" value="A4U43_C01F34690"/>
</dbReference>
<dbReference type="Pfam" id="PF23007">
    <property type="entry name" value="DnaA_N-like_STI"/>
    <property type="match status" value="1"/>
</dbReference>
<dbReference type="NCBIfam" id="TIGR02397">
    <property type="entry name" value="dnaX_nterm"/>
    <property type="match status" value="1"/>
</dbReference>
<dbReference type="SUPFAM" id="SSF52540">
    <property type="entry name" value="P-loop containing nucleoside triphosphate hydrolases"/>
    <property type="match status" value="1"/>
</dbReference>
<reference evidence="12" key="1">
    <citation type="journal article" date="2017" name="Nat. Commun.">
        <title>The asparagus genome sheds light on the origin and evolution of a young Y chromosome.</title>
        <authorList>
            <person name="Harkess A."/>
            <person name="Zhou J."/>
            <person name="Xu C."/>
            <person name="Bowers J.E."/>
            <person name="Van der Hulst R."/>
            <person name="Ayyampalayam S."/>
            <person name="Mercati F."/>
            <person name="Riccardi P."/>
            <person name="McKain M.R."/>
            <person name="Kakrana A."/>
            <person name="Tang H."/>
            <person name="Ray J."/>
            <person name="Groenendijk J."/>
            <person name="Arikit S."/>
            <person name="Mathioni S.M."/>
            <person name="Nakano M."/>
            <person name="Shan H."/>
            <person name="Telgmann-Rauber A."/>
            <person name="Kanno A."/>
            <person name="Yue Z."/>
            <person name="Chen H."/>
            <person name="Li W."/>
            <person name="Chen Y."/>
            <person name="Xu X."/>
            <person name="Zhang Y."/>
            <person name="Luo S."/>
            <person name="Chen H."/>
            <person name="Gao J."/>
            <person name="Mao Z."/>
            <person name="Pires J.C."/>
            <person name="Luo M."/>
            <person name="Kudrna D."/>
            <person name="Wing R.A."/>
            <person name="Meyers B.C."/>
            <person name="Yi K."/>
            <person name="Kong H."/>
            <person name="Lavrijsen P."/>
            <person name="Sunseri F."/>
            <person name="Falavigna A."/>
            <person name="Ye Y."/>
            <person name="Leebens-Mack J.H."/>
            <person name="Chen G."/>
        </authorList>
    </citation>
    <scope>NUCLEOTIDE SEQUENCE [LARGE SCALE GENOMIC DNA]</scope>
    <source>
        <strain evidence="12">cv. DH0086</strain>
    </source>
</reference>
<dbReference type="OMA" id="FGEQNMT"/>
<dbReference type="FunFam" id="3.40.50.300:FF:000014">
    <property type="entry name" value="DNA polymerase III subunit gamma/tau"/>
    <property type="match status" value="1"/>
</dbReference>
<feature type="compositionally biased region" description="Basic residues" evidence="9">
    <location>
        <begin position="153"/>
        <end position="163"/>
    </location>
</feature>
<evidence type="ECO:0000256" key="3">
    <source>
        <dbReference type="ARBA" id="ARBA00022723"/>
    </source>
</evidence>
<dbReference type="InterPro" id="IPR045085">
    <property type="entry name" value="HLD_clamp_pol_III_gamma_tau"/>
</dbReference>
<keyword evidence="7 8" id="KW-0175">Coiled coil</keyword>
<evidence type="ECO:0000256" key="5">
    <source>
        <dbReference type="ARBA" id="ARBA00022833"/>
    </source>
</evidence>
<feature type="coiled-coil region" evidence="8">
    <location>
        <begin position="709"/>
        <end position="739"/>
    </location>
</feature>
<dbReference type="GO" id="GO:0003677">
    <property type="term" value="F:DNA binding"/>
    <property type="evidence" value="ECO:0007669"/>
    <property type="project" value="InterPro"/>
</dbReference>
<organism evidence="11 12">
    <name type="scientific">Asparagus officinalis</name>
    <name type="common">Garden asparagus</name>
    <dbReference type="NCBI Taxonomy" id="4686"/>
    <lineage>
        <taxon>Eukaryota</taxon>
        <taxon>Viridiplantae</taxon>
        <taxon>Streptophyta</taxon>
        <taxon>Embryophyta</taxon>
        <taxon>Tracheophyta</taxon>
        <taxon>Spermatophyta</taxon>
        <taxon>Magnoliopsida</taxon>
        <taxon>Liliopsida</taxon>
        <taxon>Asparagales</taxon>
        <taxon>Asparagaceae</taxon>
        <taxon>Asparagoideae</taxon>
        <taxon>Asparagus</taxon>
    </lineage>
</organism>
<dbReference type="InterPro" id="IPR022754">
    <property type="entry name" value="DNA_pol_III_gamma-3"/>
</dbReference>
<dbReference type="GO" id="GO:0006261">
    <property type="term" value="P:DNA-templated DNA replication"/>
    <property type="evidence" value="ECO:0007669"/>
    <property type="project" value="TreeGrafter"/>
</dbReference>
<dbReference type="GO" id="GO:0005663">
    <property type="term" value="C:DNA replication factor C complex"/>
    <property type="evidence" value="ECO:0007669"/>
    <property type="project" value="TreeGrafter"/>
</dbReference>
<feature type="region of interest" description="Disordered" evidence="9">
    <location>
        <begin position="300"/>
        <end position="351"/>
    </location>
</feature>
<dbReference type="Proteomes" id="UP000243459">
    <property type="component" value="Chromosome 1"/>
</dbReference>
<dbReference type="PANTHER" id="PTHR11669:SF46">
    <property type="entry name" value="PROTEIN STICHEL-LIKE 3"/>
    <property type="match status" value="1"/>
</dbReference>
<dbReference type="PANTHER" id="PTHR11669">
    <property type="entry name" value="REPLICATION FACTOR C / DNA POLYMERASE III GAMMA-TAU SUBUNIT"/>
    <property type="match status" value="1"/>
</dbReference>
<dbReference type="GO" id="GO:0003887">
    <property type="term" value="F:DNA-directed DNA polymerase activity"/>
    <property type="evidence" value="ECO:0007669"/>
    <property type="project" value="InterPro"/>
</dbReference>
<dbReference type="InterPro" id="IPR012763">
    <property type="entry name" value="DNA_pol_III_sug/sutau_N"/>
</dbReference>
<feature type="region of interest" description="Disordered" evidence="9">
    <location>
        <begin position="92"/>
        <end position="200"/>
    </location>
</feature>
<dbReference type="GO" id="GO:0006281">
    <property type="term" value="P:DNA repair"/>
    <property type="evidence" value="ECO:0007669"/>
    <property type="project" value="TreeGrafter"/>
</dbReference>
<gene>
    <name evidence="11" type="ORF">A4U43_C01F34690</name>
</gene>
<evidence type="ECO:0000259" key="10">
    <source>
        <dbReference type="SMART" id="SM00382"/>
    </source>
</evidence>
<dbReference type="SMART" id="SM00382">
    <property type="entry name" value="AAA"/>
    <property type="match status" value="1"/>
</dbReference>
<protein>
    <recommendedName>
        <fullName evidence="10">AAA+ ATPase domain-containing protein</fullName>
    </recommendedName>
</protein>
<evidence type="ECO:0000256" key="7">
    <source>
        <dbReference type="ARBA" id="ARBA00023054"/>
    </source>
</evidence>
<feature type="compositionally biased region" description="Basic residues" evidence="9">
    <location>
        <begin position="387"/>
        <end position="402"/>
    </location>
</feature>
<keyword evidence="6" id="KW-0067">ATP-binding</keyword>
<dbReference type="Gene3D" id="1.20.272.10">
    <property type="match status" value="1"/>
</dbReference>
<keyword evidence="5" id="KW-0862">Zinc</keyword>
<dbReference type="CDD" id="cd00009">
    <property type="entry name" value="AAA"/>
    <property type="match status" value="1"/>
</dbReference>
<dbReference type="AlphaFoldDB" id="A0A5P1FXQ1"/>
<dbReference type="Pfam" id="PF13177">
    <property type="entry name" value="DNA_pol3_delta2"/>
    <property type="match status" value="1"/>
</dbReference>
<sequence>MTRVIHRNFSKDDAASVGFPLSDHLRDHVHLTNCIHLKNHMHRHSPMLSERSLMRDLIMLQRSRSLRDPSASPPPSWISPSVSSTLGISAARDGLTHSGRRSIGVDRRRESKAGRLSVSSPRAPSFATSKVAAEETSYVNDEVSKEEEDGRKPSKSKGKKVHSKTLSEQLDEAPIQTDTESRRNLGHRGHRKDKMEEDIEEEPELSGHVYCTGLKRMKRRRFRGVRKPRASVDSKSLAQDSVQGTGKLYMGDGQLEDTEMDVSRAPGNGCGIPWNWSRIHHRGKTFLDKAGRSLSCGLSDPRLRKAEGSCPQSQKDASTMPVASDPLTSSTDSDSEALPLLVEPPGSQESTGDHFLVQDYSGELGIYANNSSRDELDTDLESEARSGSHHKSRGGTLGRHRSLTQKYMPRTFKDLVGQNLVVQALSNAVLRRKVGLIYVFYGPHGTGKTSCARVFAKALNCQSMDHPKPCDVCSSCISHNLGKSRNVMEVGAASAFDYENIMEDVLDKALLSPLSSRYRVFIIDDCETLPPDSWSALSKVIDRAPRHVIFILISSSLDHLPHIIISRCQKFFFPKIKDSDIICMLQWIATSDGLAIDKDALKLIASLSDGSLRDAEMTLDQLSLLGQRISLPLVQELVGLVSDEKLVDLLDLALSADTVNTVKSLREIMETGVEPLALMSQLATIITDILAGSYVFTREKLRRKFFRRLTLSREDMEKLRQALKTLSEAEKQLRLSNDKLTWLTAALLQLAPDQHYMLPTSSAHTSLSHSPLLVNNIGEKDLNFANEHEGMLSSELRGSKLGNNCSRGTNGVVTSYIHHGRRNVEHGSESPLQSIETANQNGGCKSARNHKGNERIWRMVLENIQSDVLKQFLFQESRLGSVSFGKAPTARLIFNSPANKAKAEKFRGQILQAFESTLHSEVILEIRCESKKDMGHLPVDMIVPNQRPHYLGSENLMRGLTKDNDQGIGSSHGGRIHTNTHGEITEIAASPRDGGEKGLINGIGEFKEASSLQHQGSFALSHSRESEEQRRRQSLVRGKVSLAHVIQQAEGCAQAGGWSKRKAMSIAEKLEQDNLRLEPRSRSLICWRVPRMRRRKLPHLRIRTQKPRYLLKMVTCGRCLS</sequence>
<accession>A0A5P1FXQ1</accession>
<feature type="domain" description="AAA+ ATPase" evidence="10">
    <location>
        <begin position="434"/>
        <end position="577"/>
    </location>
</feature>
<dbReference type="FunFam" id="1.10.8.60:FF:000013">
    <property type="entry name" value="DNA polymerase III subunit gamma/tau"/>
    <property type="match status" value="1"/>
</dbReference>
<evidence type="ECO:0000256" key="9">
    <source>
        <dbReference type="SAM" id="MobiDB-lite"/>
    </source>
</evidence>
<evidence type="ECO:0000256" key="2">
    <source>
        <dbReference type="ARBA" id="ARBA00006360"/>
    </source>
</evidence>
<dbReference type="Pfam" id="PF12169">
    <property type="entry name" value="DNA_pol3_gamma3"/>
    <property type="match status" value="1"/>
</dbReference>
<dbReference type="OrthoDB" id="1906110at2759"/>
<dbReference type="GO" id="GO:0003689">
    <property type="term" value="F:DNA clamp loader activity"/>
    <property type="evidence" value="ECO:0007669"/>
    <property type="project" value="TreeGrafter"/>
</dbReference>
<feature type="region of interest" description="Disordered" evidence="9">
    <location>
        <begin position="371"/>
        <end position="402"/>
    </location>
</feature>
<feature type="compositionally biased region" description="Basic and acidic residues" evidence="9">
    <location>
        <begin position="103"/>
        <end position="113"/>
    </location>
</feature>
<proteinExistence type="inferred from homology"/>
<keyword evidence="4" id="KW-0547">Nucleotide-binding</keyword>